<evidence type="ECO:0000313" key="2">
    <source>
        <dbReference type="Proteomes" id="UP000264330"/>
    </source>
</evidence>
<dbReference type="Proteomes" id="UP000264330">
    <property type="component" value="Unassembled WGS sequence"/>
</dbReference>
<comment type="caution">
    <text evidence="1">The sequence shown here is derived from an EMBL/GenBank/DDBJ whole genome shotgun (WGS) entry which is preliminary data.</text>
</comment>
<organism evidence="1 2">
    <name type="scientific">Zunongwangia profunda</name>
    <dbReference type="NCBI Taxonomy" id="398743"/>
    <lineage>
        <taxon>Bacteria</taxon>
        <taxon>Pseudomonadati</taxon>
        <taxon>Bacteroidota</taxon>
        <taxon>Flavobacteriia</taxon>
        <taxon>Flavobacteriales</taxon>
        <taxon>Flavobacteriaceae</taxon>
        <taxon>Zunongwangia</taxon>
    </lineage>
</organism>
<protein>
    <submittedName>
        <fullName evidence="1">Uncharacterized protein</fullName>
    </submittedName>
</protein>
<proteinExistence type="predicted"/>
<dbReference type="AlphaFoldDB" id="A0A3D5J466"/>
<gene>
    <name evidence="1" type="ORF">DGQ38_17775</name>
</gene>
<name>A0A3D5J466_9FLAO</name>
<dbReference type="EMBL" id="DPMF01000407">
    <property type="protein sequence ID" value="HCV82891.1"/>
    <property type="molecule type" value="Genomic_DNA"/>
</dbReference>
<accession>A0A3D5J466</accession>
<evidence type="ECO:0000313" key="1">
    <source>
        <dbReference type="EMBL" id="HCV82891.1"/>
    </source>
</evidence>
<sequence length="69" mass="8230">MLGFIKKNMTILKFLFHYYGLENGPFRKITEFGYEKAEEIQNQISKGWNSKGPENYIKLRENLSKREVN</sequence>
<reference evidence="1 2" key="1">
    <citation type="journal article" date="2018" name="Nat. Biotechnol.">
        <title>A standardized bacterial taxonomy based on genome phylogeny substantially revises the tree of life.</title>
        <authorList>
            <person name="Parks D.H."/>
            <person name="Chuvochina M."/>
            <person name="Waite D.W."/>
            <person name="Rinke C."/>
            <person name="Skarshewski A."/>
            <person name="Chaumeil P.A."/>
            <person name="Hugenholtz P."/>
        </authorList>
    </citation>
    <scope>NUCLEOTIDE SEQUENCE [LARGE SCALE GENOMIC DNA]</scope>
    <source>
        <strain evidence="1">UBA9359</strain>
    </source>
</reference>